<reference evidence="1" key="2">
    <citation type="journal article" date="2022" name="New Phytol.">
        <title>Evolutionary transition to the ectomycorrhizal habit in the genomes of a hyperdiverse lineage of mushroom-forming fungi.</title>
        <authorList>
            <person name="Looney B."/>
            <person name="Miyauchi S."/>
            <person name="Morin E."/>
            <person name="Drula E."/>
            <person name="Courty P.E."/>
            <person name="Kohler A."/>
            <person name="Kuo A."/>
            <person name="LaButti K."/>
            <person name="Pangilinan J."/>
            <person name="Lipzen A."/>
            <person name="Riley R."/>
            <person name="Andreopoulos W."/>
            <person name="He G."/>
            <person name="Johnson J."/>
            <person name="Nolan M."/>
            <person name="Tritt A."/>
            <person name="Barry K.W."/>
            <person name="Grigoriev I.V."/>
            <person name="Nagy L.G."/>
            <person name="Hibbett D."/>
            <person name="Henrissat B."/>
            <person name="Matheny P.B."/>
            <person name="Labbe J."/>
            <person name="Martin F.M."/>
        </authorList>
    </citation>
    <scope>NUCLEOTIDE SEQUENCE</scope>
    <source>
        <strain evidence="1">EC-137</strain>
    </source>
</reference>
<dbReference type="EMBL" id="MU273484">
    <property type="protein sequence ID" value="KAI0035450.1"/>
    <property type="molecule type" value="Genomic_DNA"/>
</dbReference>
<accession>A0ACB8QV02</accession>
<evidence type="ECO:0000313" key="1">
    <source>
        <dbReference type="EMBL" id="KAI0035450.1"/>
    </source>
</evidence>
<sequence>MSEQPPPTPPGLSSLFYSFTRAFSLSSPPRHQTKSFAASLDFDAGINTSAAWTEHRERESMLSFTAVPPSLSDDEGDGDEDDAANLDNRSARVLHKFEGKPEFRELSVDAGDEIEIVREDAGDGWSLVRNTVGELGLLPQTYYTFIVDFVNAPATIPRLSRFVRRREASNQSLTPRGSPRGSRYDPIQDPGPIVVQTTGERMLAAFPSFRHSLLGGKALNRFSSFVTSGAEAYVLKGASTAETSRSISIHGRASSDDSDPGDEEEPDDGAKTCWRGSNEADRHFVDAGPSWRAKVPPFRVLVHSPAKRSSSLSGPFTIYSVTSLFHLPSAGDEEQQDAGSDAHAKRITVQRRFSHFVVLHTALTRRLPGIALPPLPEKQYAGRFNDDFVEARRGDLERYLAKVVRHPVARYAEILTFFLGCESDLEWKRQLPQHLSLPPAGPSFYANVFHPEFNLDAEETGEIADRFQAHTKEVGKGTQVLRNVFGGARQARVEMSKADRMLSYSLLSLVTGKLVASVHDEYDEDEEETEDPAEAARRKLKKGKGVLNEEGAWCWREGCKQCLRLTKALVKTGETLQSVADLYDDHARRTQLHTHDMLKVVAHPFSIYAPVVDTHRNALTRYAEASQREQQAGEDVAARCETVLNTTMAEMEIYHTQKVEDFTNIAIEHLDGEIEFYEQVLSRLRAARRTFDPPTYDYLSKGARQPSIYERELEKPRLDPEPLPQPCPHVYDSTPMRPVSHAIQKGVSLFLGSGVGRTSVFGQFW</sequence>
<proteinExistence type="predicted"/>
<dbReference type="Proteomes" id="UP000814128">
    <property type="component" value="Unassembled WGS sequence"/>
</dbReference>
<keyword evidence="2" id="KW-1185">Reference proteome</keyword>
<gene>
    <name evidence="1" type="ORF">K488DRAFT_43230</name>
</gene>
<evidence type="ECO:0000313" key="2">
    <source>
        <dbReference type="Proteomes" id="UP000814128"/>
    </source>
</evidence>
<reference evidence="1" key="1">
    <citation type="submission" date="2021-02" db="EMBL/GenBank/DDBJ databases">
        <authorList>
            <consortium name="DOE Joint Genome Institute"/>
            <person name="Ahrendt S."/>
            <person name="Looney B.P."/>
            <person name="Miyauchi S."/>
            <person name="Morin E."/>
            <person name="Drula E."/>
            <person name="Courty P.E."/>
            <person name="Chicoki N."/>
            <person name="Fauchery L."/>
            <person name="Kohler A."/>
            <person name="Kuo A."/>
            <person name="Labutti K."/>
            <person name="Pangilinan J."/>
            <person name="Lipzen A."/>
            <person name="Riley R."/>
            <person name="Andreopoulos W."/>
            <person name="He G."/>
            <person name="Johnson J."/>
            <person name="Barry K.W."/>
            <person name="Grigoriev I.V."/>
            <person name="Nagy L."/>
            <person name="Hibbett D."/>
            <person name="Henrissat B."/>
            <person name="Matheny P.B."/>
            <person name="Labbe J."/>
            <person name="Martin F."/>
        </authorList>
    </citation>
    <scope>NUCLEOTIDE SEQUENCE</scope>
    <source>
        <strain evidence="1">EC-137</strain>
    </source>
</reference>
<name>A0ACB8QV02_9AGAM</name>
<organism evidence="1 2">
    <name type="scientific">Vararia minispora EC-137</name>
    <dbReference type="NCBI Taxonomy" id="1314806"/>
    <lineage>
        <taxon>Eukaryota</taxon>
        <taxon>Fungi</taxon>
        <taxon>Dikarya</taxon>
        <taxon>Basidiomycota</taxon>
        <taxon>Agaricomycotina</taxon>
        <taxon>Agaricomycetes</taxon>
        <taxon>Russulales</taxon>
        <taxon>Lachnocladiaceae</taxon>
        <taxon>Vararia</taxon>
    </lineage>
</organism>
<comment type="caution">
    <text evidence="1">The sequence shown here is derived from an EMBL/GenBank/DDBJ whole genome shotgun (WGS) entry which is preliminary data.</text>
</comment>
<protein>
    <submittedName>
        <fullName evidence="1">Uncharacterized protein</fullName>
    </submittedName>
</protein>